<protein>
    <recommendedName>
        <fullName evidence="1">CRAL-TRIO domain-containing protein</fullName>
    </recommendedName>
</protein>
<accession>A0A8I6R979</accession>
<dbReference type="PANTHER" id="PTHR10174">
    <property type="entry name" value="ALPHA-TOCOPHEROL TRANSFER PROTEIN-RELATED"/>
    <property type="match status" value="1"/>
</dbReference>
<evidence type="ECO:0000313" key="3">
    <source>
        <dbReference type="Proteomes" id="UP000494040"/>
    </source>
</evidence>
<dbReference type="InterPro" id="IPR001251">
    <property type="entry name" value="CRAL-TRIO_dom"/>
</dbReference>
<dbReference type="GeneID" id="106661765"/>
<dbReference type="Pfam" id="PF00650">
    <property type="entry name" value="CRAL_TRIO"/>
    <property type="match status" value="1"/>
</dbReference>
<evidence type="ECO:0000259" key="1">
    <source>
        <dbReference type="PROSITE" id="PS50191"/>
    </source>
</evidence>
<dbReference type="InterPro" id="IPR036273">
    <property type="entry name" value="CRAL/TRIO_N_dom_sf"/>
</dbReference>
<dbReference type="SUPFAM" id="SSF46938">
    <property type="entry name" value="CRAL/TRIO N-terminal domain"/>
    <property type="match status" value="1"/>
</dbReference>
<dbReference type="SUPFAM" id="SSF52087">
    <property type="entry name" value="CRAL/TRIO domain"/>
    <property type="match status" value="1"/>
</dbReference>
<dbReference type="AlphaFoldDB" id="A0A8I6R979"/>
<dbReference type="PRINTS" id="PR00180">
    <property type="entry name" value="CRETINALDHBP"/>
</dbReference>
<evidence type="ECO:0000313" key="2">
    <source>
        <dbReference type="EnsemblMetazoa" id="XP_014240867.1"/>
    </source>
</evidence>
<dbReference type="OMA" id="YIHILAR"/>
<dbReference type="Gene3D" id="3.40.525.10">
    <property type="entry name" value="CRAL-TRIO lipid binding domain"/>
    <property type="match status" value="1"/>
</dbReference>
<dbReference type="KEGG" id="clec:106661765"/>
<dbReference type="Proteomes" id="UP000494040">
    <property type="component" value="Unassembled WGS sequence"/>
</dbReference>
<dbReference type="OrthoDB" id="6607377at2759"/>
<dbReference type="EnsemblMetazoa" id="XM_014385381.2">
    <property type="protein sequence ID" value="XP_014240867.1"/>
    <property type="gene ID" value="LOC106661765"/>
</dbReference>
<dbReference type="CDD" id="cd00170">
    <property type="entry name" value="SEC14"/>
    <property type="match status" value="1"/>
</dbReference>
<sequence length="312" mass="36019">MKLLAIPTEVENDIFKSINYSRAQLMMDLQMLKKWLATQDHLPSCKFSENDNFFYSYLISCKGSLEMCKKKIDAYYTSRRKHLDSFGIIDPLKACITQCREYLDVFSLPQPTPDGSRISLVRLKNSSLEIYDFLATIQVMLLIMEHKLRMEGITNGDYYILDAKPGYTPAHILRINASVVKDTMIYLSNVLPWRVRGLIFINAPSYVEIAVNTFFKPFLKKKIRERITVTEEGTTLLHRLFPAKILPKDYGGESPSCEELTSAWMDKIEAERDWYLQHCTPTTEESKRIENDCSNKNPIFGVHGSLKKLCID</sequence>
<reference evidence="2" key="1">
    <citation type="submission" date="2022-01" db="UniProtKB">
        <authorList>
            <consortium name="EnsemblMetazoa"/>
        </authorList>
    </citation>
    <scope>IDENTIFICATION</scope>
</reference>
<dbReference type="GO" id="GO:0016020">
    <property type="term" value="C:membrane"/>
    <property type="evidence" value="ECO:0007669"/>
    <property type="project" value="TreeGrafter"/>
</dbReference>
<dbReference type="EnsemblMetazoa" id="XM_014385380.2">
    <property type="protein sequence ID" value="XP_014240866.1"/>
    <property type="gene ID" value="LOC106661765"/>
</dbReference>
<dbReference type="PANTHER" id="PTHR10174:SF222">
    <property type="entry name" value="GH10083P-RELATED"/>
    <property type="match status" value="1"/>
</dbReference>
<keyword evidence="3" id="KW-1185">Reference proteome</keyword>
<dbReference type="PROSITE" id="PS50191">
    <property type="entry name" value="CRAL_TRIO"/>
    <property type="match status" value="1"/>
</dbReference>
<name>A0A8I6R979_CIMLE</name>
<feature type="domain" description="CRAL-TRIO" evidence="1">
    <location>
        <begin position="93"/>
        <end position="258"/>
    </location>
</feature>
<dbReference type="Gene3D" id="1.20.5.1200">
    <property type="entry name" value="Alpha-tocopherol transfer"/>
    <property type="match status" value="1"/>
</dbReference>
<proteinExistence type="predicted"/>
<dbReference type="GO" id="GO:1902936">
    <property type="term" value="F:phosphatidylinositol bisphosphate binding"/>
    <property type="evidence" value="ECO:0007669"/>
    <property type="project" value="TreeGrafter"/>
</dbReference>
<organism evidence="2 3">
    <name type="scientific">Cimex lectularius</name>
    <name type="common">Bed bug</name>
    <name type="synonym">Acanthia lectularia</name>
    <dbReference type="NCBI Taxonomy" id="79782"/>
    <lineage>
        <taxon>Eukaryota</taxon>
        <taxon>Metazoa</taxon>
        <taxon>Ecdysozoa</taxon>
        <taxon>Arthropoda</taxon>
        <taxon>Hexapoda</taxon>
        <taxon>Insecta</taxon>
        <taxon>Pterygota</taxon>
        <taxon>Neoptera</taxon>
        <taxon>Paraneoptera</taxon>
        <taxon>Hemiptera</taxon>
        <taxon>Heteroptera</taxon>
        <taxon>Panheteroptera</taxon>
        <taxon>Cimicomorpha</taxon>
        <taxon>Cimicidae</taxon>
        <taxon>Cimex</taxon>
    </lineage>
</organism>
<dbReference type="RefSeq" id="XP_014240866.1">
    <property type="nucleotide sequence ID" value="XM_014385380.2"/>
</dbReference>
<dbReference type="InterPro" id="IPR036865">
    <property type="entry name" value="CRAL-TRIO_dom_sf"/>
</dbReference>
<dbReference type="RefSeq" id="XP_014240867.1">
    <property type="nucleotide sequence ID" value="XM_014385381.2"/>
</dbReference>